<gene>
    <name evidence="9" type="ORF">NFC81_05760</name>
</gene>
<keyword evidence="5 8" id="KW-1133">Transmembrane helix</keyword>
<dbReference type="InterPro" id="IPR004254">
    <property type="entry name" value="AdipoR/HlyIII-related"/>
</dbReference>
<dbReference type="RefSeq" id="WP_304996576.1">
    <property type="nucleotide sequence ID" value="NZ_CP101717.1"/>
</dbReference>
<keyword evidence="4 8" id="KW-0812">Transmembrane</keyword>
<accession>A0AB38YIY7</accession>
<keyword evidence="3" id="KW-1003">Cell membrane</keyword>
<dbReference type="Pfam" id="PF03006">
    <property type="entry name" value="HlyIII"/>
    <property type="match status" value="1"/>
</dbReference>
<evidence type="ECO:0000256" key="3">
    <source>
        <dbReference type="ARBA" id="ARBA00022475"/>
    </source>
</evidence>
<evidence type="ECO:0000256" key="5">
    <source>
        <dbReference type="ARBA" id="ARBA00022989"/>
    </source>
</evidence>
<dbReference type="NCBIfam" id="TIGR01065">
    <property type="entry name" value="hlyIII"/>
    <property type="match status" value="1"/>
</dbReference>
<dbReference type="PANTHER" id="PTHR20855:SF3">
    <property type="entry name" value="LD03007P"/>
    <property type="match status" value="1"/>
</dbReference>
<feature type="transmembrane region" description="Helical" evidence="8">
    <location>
        <begin position="100"/>
        <end position="119"/>
    </location>
</feature>
<keyword evidence="7" id="KW-0479">Metal-binding</keyword>
<dbReference type="GO" id="GO:0140911">
    <property type="term" value="F:pore-forming activity"/>
    <property type="evidence" value="ECO:0007669"/>
    <property type="project" value="InterPro"/>
</dbReference>
<feature type="binding site" evidence="7">
    <location>
        <position position="60"/>
    </location>
    <ligand>
        <name>Zn(2+)</name>
        <dbReference type="ChEBI" id="CHEBI:29105"/>
    </ligand>
</feature>
<evidence type="ECO:0000256" key="2">
    <source>
        <dbReference type="ARBA" id="ARBA00008488"/>
    </source>
</evidence>
<protein>
    <submittedName>
        <fullName evidence="9">Hemolysin III family protein</fullName>
    </submittedName>
</protein>
<evidence type="ECO:0000313" key="9">
    <source>
        <dbReference type="EMBL" id="WLD59285.1"/>
    </source>
</evidence>
<keyword evidence="7" id="KW-0862">Zinc</keyword>
<comment type="subcellular location">
    <subcellularLocation>
        <location evidence="1">Cell membrane</location>
        <topology evidence="1">Multi-pass membrane protein</topology>
    </subcellularLocation>
</comment>
<dbReference type="InterPro" id="IPR005744">
    <property type="entry name" value="Hy-lIII"/>
</dbReference>
<feature type="transmembrane region" description="Helical" evidence="8">
    <location>
        <begin position="187"/>
        <end position="204"/>
    </location>
</feature>
<proteinExistence type="inferred from homology"/>
<organism evidence="9">
    <name type="scientific">Salinispirillum sp. LH 10-3-1</name>
    <dbReference type="NCBI Taxonomy" id="2952525"/>
    <lineage>
        <taxon>Bacteria</taxon>
        <taxon>Pseudomonadati</taxon>
        <taxon>Pseudomonadota</taxon>
        <taxon>Gammaproteobacteria</taxon>
        <taxon>Oceanospirillales</taxon>
        <taxon>Saccharospirillaceae</taxon>
        <taxon>Salinispirillum</taxon>
    </lineage>
</organism>
<feature type="binding site" evidence="7">
    <location>
        <position position="186"/>
    </location>
    <ligand>
        <name>Zn(2+)</name>
        <dbReference type="ChEBI" id="CHEBI:29105"/>
    </ligand>
</feature>
<dbReference type="EMBL" id="CP101717">
    <property type="protein sequence ID" value="WLD59285.1"/>
    <property type="molecule type" value="Genomic_DNA"/>
</dbReference>
<feature type="transmembrane region" description="Helical" evidence="8">
    <location>
        <begin position="12"/>
        <end position="30"/>
    </location>
</feature>
<evidence type="ECO:0000256" key="6">
    <source>
        <dbReference type="ARBA" id="ARBA00023136"/>
    </source>
</evidence>
<feature type="transmembrane region" description="Helical" evidence="8">
    <location>
        <begin position="76"/>
        <end position="94"/>
    </location>
</feature>
<feature type="transmembrane region" description="Helical" evidence="8">
    <location>
        <begin position="155"/>
        <end position="175"/>
    </location>
</feature>
<dbReference type="AlphaFoldDB" id="A0AB38YIY7"/>
<feature type="binding site" evidence="7">
    <location>
        <position position="182"/>
    </location>
    <ligand>
        <name>Zn(2+)</name>
        <dbReference type="ChEBI" id="CHEBI:29105"/>
    </ligand>
</feature>
<evidence type="ECO:0000256" key="1">
    <source>
        <dbReference type="ARBA" id="ARBA00004651"/>
    </source>
</evidence>
<evidence type="ECO:0000256" key="8">
    <source>
        <dbReference type="SAM" id="Phobius"/>
    </source>
</evidence>
<evidence type="ECO:0000256" key="7">
    <source>
        <dbReference type="PIRSR" id="PIRSR604254-1"/>
    </source>
</evidence>
<dbReference type="PANTHER" id="PTHR20855">
    <property type="entry name" value="ADIPOR/PROGESTIN RECEPTOR-RELATED"/>
    <property type="match status" value="1"/>
</dbReference>
<keyword evidence="6 8" id="KW-0472">Membrane</keyword>
<feature type="transmembrane region" description="Helical" evidence="8">
    <location>
        <begin position="126"/>
        <end position="143"/>
    </location>
</feature>
<comment type="similarity">
    <text evidence="2">Belongs to the UPF0073 (Hly-III) family.</text>
</comment>
<feature type="transmembrane region" description="Helical" evidence="8">
    <location>
        <begin position="36"/>
        <end position="55"/>
    </location>
</feature>
<sequence>MYRGELLNSISHLVGALAAFAGMVVLIVLAAVKANAITVVSVSIYGATLVILYTASTLYHSFKGRPKAIFQKIDHLAIYLLIAGTYTPFTLVTLNGPWGWTIFGIVWGLAIVGMIIELLPFDKRRILPVVIYLAMGWSIVFAMEPLLEVMPKQGMWGLSLGGIIYTLGIIFYAFGDRIPHGHGIWHFFVLGGSVCHYLTILFFVI</sequence>
<reference evidence="9" key="1">
    <citation type="submission" date="2022-07" db="EMBL/GenBank/DDBJ databases">
        <title>Complete genome sequence of Salinispirillum sp. LH10-3-1 capable of multiple carbohydrate inversion isolated from a soda lake.</title>
        <authorList>
            <person name="Liu J."/>
            <person name="Zhai Y."/>
            <person name="Zhang H."/>
            <person name="Yang H."/>
            <person name="Qu J."/>
            <person name="Li J."/>
        </authorList>
    </citation>
    <scope>NUCLEOTIDE SEQUENCE</scope>
    <source>
        <strain evidence="9">LH 10-3-1</strain>
    </source>
</reference>
<evidence type="ECO:0000256" key="4">
    <source>
        <dbReference type="ARBA" id="ARBA00022692"/>
    </source>
</evidence>
<dbReference type="GO" id="GO:0046872">
    <property type="term" value="F:metal ion binding"/>
    <property type="evidence" value="ECO:0007669"/>
    <property type="project" value="UniProtKB-KW"/>
</dbReference>
<dbReference type="GO" id="GO:0005886">
    <property type="term" value="C:plasma membrane"/>
    <property type="evidence" value="ECO:0007669"/>
    <property type="project" value="UniProtKB-SubCell"/>
</dbReference>
<name>A0AB38YIY7_9GAMM</name>